<comment type="subunit">
    <text evidence="5">Forms a complex with TatA.</text>
</comment>
<keyword evidence="5" id="KW-0813">Transport</keyword>
<dbReference type="Pfam" id="PF00902">
    <property type="entry name" value="TatC"/>
    <property type="match status" value="1"/>
</dbReference>
<dbReference type="HAMAP" id="MF_00902">
    <property type="entry name" value="TatC"/>
    <property type="match status" value="1"/>
</dbReference>
<protein>
    <recommendedName>
        <fullName evidence="5">Sec-independent protein translocase protein TatC</fullName>
    </recommendedName>
</protein>
<accession>A0A497XNG2</accession>
<evidence type="ECO:0000256" key="2">
    <source>
        <dbReference type="ARBA" id="ARBA00022692"/>
    </source>
</evidence>
<dbReference type="GO" id="GO:0009977">
    <property type="term" value="F:proton motive force dependent protein transmembrane transporter activity"/>
    <property type="evidence" value="ECO:0007669"/>
    <property type="project" value="TreeGrafter"/>
</dbReference>
<dbReference type="RefSeq" id="WP_121010163.1">
    <property type="nucleotide sequence ID" value="NZ_RCCJ01000001.1"/>
</dbReference>
<keyword evidence="4 5" id="KW-0472">Membrane</keyword>
<proteinExistence type="inferred from homology"/>
<reference evidence="6 7" key="1">
    <citation type="submission" date="2018-10" db="EMBL/GenBank/DDBJ databases">
        <title>Genomic Encyclopedia of Archaeal and Bacterial Type Strains, Phase II (KMG-II): from individual species to whole genera.</title>
        <authorList>
            <person name="Goeker M."/>
        </authorList>
    </citation>
    <scope>NUCLEOTIDE SEQUENCE [LARGE SCALE GENOMIC DNA]</scope>
    <source>
        <strain evidence="6 7">DSM 16510</strain>
    </source>
</reference>
<dbReference type="GO" id="GO:0043953">
    <property type="term" value="P:protein transport by the Tat complex"/>
    <property type="evidence" value="ECO:0007669"/>
    <property type="project" value="UniProtKB-UniRule"/>
</dbReference>
<dbReference type="EMBL" id="RCCJ01000001">
    <property type="protein sequence ID" value="RLJ70475.1"/>
    <property type="molecule type" value="Genomic_DNA"/>
</dbReference>
<comment type="caution">
    <text evidence="5">Lacks conserved residue(s) required for the propagation of feature annotation.</text>
</comment>
<comment type="similarity">
    <text evidence="5">Belongs to the TatC family.</text>
</comment>
<dbReference type="PANTHER" id="PTHR30371">
    <property type="entry name" value="SEC-INDEPENDENT PROTEIN TRANSLOCASE PROTEIN TATC"/>
    <property type="match status" value="1"/>
</dbReference>
<dbReference type="Proteomes" id="UP000267841">
    <property type="component" value="Unassembled WGS sequence"/>
</dbReference>
<feature type="transmembrane region" description="Helical" evidence="5">
    <location>
        <begin position="103"/>
        <end position="126"/>
    </location>
</feature>
<feature type="transmembrane region" description="Helical" evidence="5">
    <location>
        <begin position="61"/>
        <end position="82"/>
    </location>
</feature>
<gene>
    <name evidence="5" type="primary">tatC</name>
    <name evidence="6" type="ORF">BCF55_0750</name>
</gene>
<evidence type="ECO:0000313" key="7">
    <source>
        <dbReference type="Proteomes" id="UP000267841"/>
    </source>
</evidence>
<feature type="transmembrane region" description="Helical" evidence="5">
    <location>
        <begin position="14"/>
        <end position="32"/>
    </location>
</feature>
<feature type="transmembrane region" description="Helical" evidence="5">
    <location>
        <begin position="146"/>
        <end position="166"/>
    </location>
</feature>
<evidence type="ECO:0000256" key="3">
    <source>
        <dbReference type="ARBA" id="ARBA00022989"/>
    </source>
</evidence>
<feature type="transmembrane region" description="Helical" evidence="5">
    <location>
        <begin position="187"/>
        <end position="204"/>
    </location>
</feature>
<dbReference type="GO" id="GO:0065002">
    <property type="term" value="P:intracellular protein transmembrane transport"/>
    <property type="evidence" value="ECO:0007669"/>
    <property type="project" value="TreeGrafter"/>
</dbReference>
<dbReference type="NCBIfam" id="TIGR00945">
    <property type="entry name" value="tatC"/>
    <property type="match status" value="1"/>
</dbReference>
<keyword evidence="5" id="KW-1003">Cell membrane</keyword>
<dbReference type="GO" id="GO:0033281">
    <property type="term" value="C:TAT protein transport complex"/>
    <property type="evidence" value="ECO:0007669"/>
    <property type="project" value="UniProtKB-UniRule"/>
</dbReference>
<evidence type="ECO:0000313" key="6">
    <source>
        <dbReference type="EMBL" id="RLJ70475.1"/>
    </source>
</evidence>
<evidence type="ECO:0000256" key="5">
    <source>
        <dbReference type="HAMAP-Rule" id="MF_00902"/>
    </source>
</evidence>
<comment type="subcellular location">
    <subcellularLocation>
        <location evidence="5">Cell membrane</location>
        <topology evidence="5">Multi-pass membrane protein</topology>
    </subcellularLocation>
    <subcellularLocation>
        <location evidence="1">Membrane</location>
        <topology evidence="1">Multi-pass membrane protein</topology>
    </subcellularLocation>
</comment>
<keyword evidence="5" id="KW-0653">Protein transport</keyword>
<keyword evidence="7" id="KW-1185">Reference proteome</keyword>
<sequence length="246" mass="27994">MPLTEHLRELRTRLIRSIIAFLIASGFSFYFARHVFEFLKNPVVVSYPDVELITLSPTEPLFILIKISLTAGLILASPVILFEIWRFVEPALYPKEKKLFIPLLLSSILLFLMGGMFAYFFVLPMALKFLLGLGFSQLAATPYLSVNLYVSFVLKMLIAFGIAFEMPIFLYMLQRAGIISEQQLKKFRRYFIVVAFLIGALIAPDVATQVLMAIPLLVLYEVSILLGKTVRRRSSEEKSIAKVEEE</sequence>
<name>A0A497XNG2_9AQUI</name>
<dbReference type="PRINTS" id="PR01840">
    <property type="entry name" value="TATCFAMILY"/>
</dbReference>
<organism evidence="6 7">
    <name type="scientific">Hydrogenivirga caldilitoris</name>
    <dbReference type="NCBI Taxonomy" id="246264"/>
    <lineage>
        <taxon>Bacteria</taxon>
        <taxon>Pseudomonadati</taxon>
        <taxon>Aquificota</taxon>
        <taxon>Aquificia</taxon>
        <taxon>Aquificales</taxon>
        <taxon>Aquificaceae</taxon>
        <taxon>Hydrogenivirga</taxon>
    </lineage>
</organism>
<evidence type="ECO:0000256" key="4">
    <source>
        <dbReference type="ARBA" id="ARBA00023136"/>
    </source>
</evidence>
<keyword evidence="5" id="KW-0811">Translocation</keyword>
<dbReference type="OrthoDB" id="9777044at2"/>
<keyword evidence="2 5" id="KW-0812">Transmembrane</keyword>
<dbReference type="PANTHER" id="PTHR30371:SF0">
    <property type="entry name" value="SEC-INDEPENDENT PROTEIN TRANSLOCASE PROTEIN TATC, CHLOROPLASTIC-RELATED"/>
    <property type="match status" value="1"/>
</dbReference>
<comment type="function">
    <text evidence="5">Part of the twin-arginine translocation (Tat) system that transports large folded proteins containing a characteristic twin-arginine motif in their signal peptide across membranes.</text>
</comment>
<dbReference type="AlphaFoldDB" id="A0A497XNG2"/>
<evidence type="ECO:0000256" key="1">
    <source>
        <dbReference type="ARBA" id="ARBA00004141"/>
    </source>
</evidence>
<comment type="caution">
    <text evidence="6">The sequence shown here is derived from an EMBL/GenBank/DDBJ whole genome shotgun (WGS) entry which is preliminary data.</text>
</comment>
<dbReference type="InterPro" id="IPR002033">
    <property type="entry name" value="TatC"/>
</dbReference>
<keyword evidence="3 5" id="KW-1133">Transmembrane helix</keyword>